<reference evidence="3 4" key="1">
    <citation type="submission" date="2017-10" db="EMBL/GenBank/DDBJ databases">
        <title>Development of genomic resources for the powdery mildew, Erysiphe pulchra.</title>
        <authorList>
            <person name="Wadl P.A."/>
            <person name="Mack B.M."/>
            <person name="Moore G."/>
            <person name="Beltz S.B."/>
        </authorList>
    </citation>
    <scope>NUCLEOTIDE SEQUENCE [LARGE SCALE GENOMIC DNA]</scope>
    <source>
        <strain evidence="3">Cflorida</strain>
    </source>
</reference>
<dbReference type="SUPFAM" id="SSF53098">
    <property type="entry name" value="Ribonuclease H-like"/>
    <property type="match status" value="1"/>
</dbReference>
<evidence type="ECO:0000313" key="4">
    <source>
        <dbReference type="Proteomes" id="UP000237438"/>
    </source>
</evidence>
<dbReference type="InterPro" id="IPR001584">
    <property type="entry name" value="Integrase_cat-core"/>
</dbReference>
<dbReference type="PANTHER" id="PTHR37984">
    <property type="entry name" value="PROTEIN CBG26694"/>
    <property type="match status" value="1"/>
</dbReference>
<dbReference type="GO" id="GO:0003723">
    <property type="term" value="F:RNA binding"/>
    <property type="evidence" value="ECO:0007669"/>
    <property type="project" value="UniProtKB-KW"/>
</dbReference>
<dbReference type="GO" id="GO:0005634">
    <property type="term" value="C:nucleus"/>
    <property type="evidence" value="ECO:0007669"/>
    <property type="project" value="UniProtKB-ARBA"/>
</dbReference>
<dbReference type="Proteomes" id="UP000237438">
    <property type="component" value="Unassembled WGS sequence"/>
</dbReference>
<gene>
    <name evidence="3" type="ORF">EPUL_005582</name>
</gene>
<dbReference type="PROSITE" id="PS50994">
    <property type="entry name" value="INTEGRASE"/>
    <property type="match status" value="1"/>
</dbReference>
<organism evidence="3 4">
    <name type="scientific">Erysiphe pulchra</name>
    <dbReference type="NCBI Taxonomy" id="225359"/>
    <lineage>
        <taxon>Eukaryota</taxon>
        <taxon>Fungi</taxon>
        <taxon>Dikarya</taxon>
        <taxon>Ascomycota</taxon>
        <taxon>Pezizomycotina</taxon>
        <taxon>Leotiomycetes</taxon>
        <taxon>Erysiphales</taxon>
        <taxon>Erysiphaceae</taxon>
        <taxon>Erysiphe</taxon>
    </lineage>
</organism>
<feature type="domain" description="Integrase catalytic" evidence="2">
    <location>
        <begin position="164"/>
        <end position="324"/>
    </location>
</feature>
<dbReference type="Gene3D" id="3.30.420.10">
    <property type="entry name" value="Ribonuclease H-like superfamily/Ribonuclease H"/>
    <property type="match status" value="1"/>
</dbReference>
<name>A0A2S4PM81_9PEZI</name>
<dbReference type="EMBL" id="PEDP01001874">
    <property type="protein sequence ID" value="POS83124.1"/>
    <property type="molecule type" value="Genomic_DNA"/>
</dbReference>
<dbReference type="InterPro" id="IPR050951">
    <property type="entry name" value="Retrovirus_Pol_polyprotein"/>
</dbReference>
<dbReference type="Pfam" id="PF17921">
    <property type="entry name" value="Integrase_H2C2"/>
    <property type="match status" value="1"/>
</dbReference>
<accession>A0A2S4PM81</accession>
<evidence type="ECO:0000259" key="2">
    <source>
        <dbReference type="PROSITE" id="PS50994"/>
    </source>
</evidence>
<evidence type="ECO:0000313" key="3">
    <source>
        <dbReference type="EMBL" id="POS83124.1"/>
    </source>
</evidence>
<dbReference type="STRING" id="225359.A0A2S4PM81"/>
<sequence length="403" mass="45597">MTQNRTFLNHCAIGKKGSGPRYLDMFPLEVFRNVSELNYTNSVWFKDIYKYLDEGILPKDLGILEAAAFKRKCSRYQLGKGLQPSSYYILNGVSKKCIPESNVSEGLYKAYDLGGHFLSRILLKILKGIYWPGMAKDAVDYCLGCLQCVNFGFATRSQKLSLVKIAAPMDCFSIDFIGPFPPSMLENFNCSHILLVIDYFSRYIWAFPCKGDTGAEVVRCLPSIFGKFGVPVGLYSDPGAHFRKANKDYVVGAGAVWVTSPVAAKKATGMIEKAVQIIQQVLGKTLDEDRGQWAPLVERAELEVNRQSIEHLGFSPCEIFLGFQPALELETEYPSYHREALQAVMNTDLAFQYDTEEEEDCIIRFISNREDILRYVHVRSDKAKLRTKERHDLGVLEKRFHPG</sequence>
<proteinExistence type="predicted"/>
<dbReference type="Gene3D" id="1.10.340.70">
    <property type="match status" value="1"/>
</dbReference>
<dbReference type="OrthoDB" id="3591789at2759"/>
<keyword evidence="1" id="KW-0694">RNA-binding</keyword>
<dbReference type="AlphaFoldDB" id="A0A2S4PM81"/>
<dbReference type="PANTHER" id="PTHR37984:SF5">
    <property type="entry name" value="PROTEIN NYNRIN-LIKE"/>
    <property type="match status" value="1"/>
</dbReference>
<comment type="caution">
    <text evidence="3">The sequence shown here is derived from an EMBL/GenBank/DDBJ whole genome shotgun (WGS) entry which is preliminary data.</text>
</comment>
<evidence type="ECO:0000256" key="1">
    <source>
        <dbReference type="ARBA" id="ARBA00022884"/>
    </source>
</evidence>
<keyword evidence="4" id="KW-1185">Reference proteome</keyword>
<dbReference type="InterPro" id="IPR012337">
    <property type="entry name" value="RNaseH-like_sf"/>
</dbReference>
<dbReference type="InterPro" id="IPR036397">
    <property type="entry name" value="RNaseH_sf"/>
</dbReference>
<dbReference type="GO" id="GO:0015074">
    <property type="term" value="P:DNA integration"/>
    <property type="evidence" value="ECO:0007669"/>
    <property type="project" value="InterPro"/>
</dbReference>
<dbReference type="InterPro" id="IPR041588">
    <property type="entry name" value="Integrase_H2C2"/>
</dbReference>
<protein>
    <recommendedName>
        <fullName evidence="2">Integrase catalytic domain-containing protein</fullName>
    </recommendedName>
</protein>